<name>A0A2Z3LGC2_9BACT</name>
<dbReference type="EMBL" id="CP029619">
    <property type="protein sequence ID" value="AWN81434.1"/>
    <property type="molecule type" value="Genomic_DNA"/>
</dbReference>
<proteinExistence type="predicted"/>
<feature type="transmembrane region" description="Helical" evidence="2">
    <location>
        <begin position="41"/>
        <end position="59"/>
    </location>
</feature>
<dbReference type="Proteomes" id="UP000245872">
    <property type="component" value="Chromosome"/>
</dbReference>
<evidence type="ECO:0000313" key="5">
    <source>
        <dbReference type="EMBL" id="AWN81434.1"/>
    </source>
</evidence>
<keyword evidence="6" id="KW-1185">Reference proteome</keyword>
<dbReference type="InterPro" id="IPR005653">
    <property type="entry name" value="OstA-like_N"/>
</dbReference>
<feature type="domain" description="Organic solvent tolerance-like N-terminal" evidence="4">
    <location>
        <begin position="66"/>
        <end position="219"/>
    </location>
</feature>
<dbReference type="PANTHER" id="PTHR30189">
    <property type="entry name" value="LPS-ASSEMBLY PROTEIN"/>
    <property type="match status" value="1"/>
</dbReference>
<keyword evidence="2" id="KW-0472">Membrane</keyword>
<dbReference type="KEGG" id="cher:DK880_00097"/>
<feature type="domain" description="Organic solvent tolerance-like N-terminal" evidence="3">
    <location>
        <begin position="275"/>
        <end position="415"/>
    </location>
</feature>
<dbReference type="AlphaFoldDB" id="A0A2Z3LGC2"/>
<keyword evidence="2" id="KW-1133">Transmembrane helix</keyword>
<accession>A0A2Z3LGC2</accession>
<dbReference type="Pfam" id="PF13100">
    <property type="entry name" value="OstA_2"/>
    <property type="match status" value="1"/>
</dbReference>
<keyword evidence="1" id="KW-0998">Cell outer membrane</keyword>
<dbReference type="Pfam" id="PF03968">
    <property type="entry name" value="LptD_N"/>
    <property type="match status" value="1"/>
</dbReference>
<sequence length="557" mass="62947">MALHNLAINLGPIRDSGWLNGIVNTHLRPNILNMFKKNIYFMYYFACFLLLVIAIPLVAQEDKVAYKADRLENARLHNKSCKKLEGNVTFTFQPSGMVLTADKAYKYDAEELIEAHGNVKIVDKEGSQLQADVLTYYPEKKWTILDGNVICASSSGTFYTTKLTYDVERKEGKFLDGGKLVQDQMVLTSRTGLYDGGGHKITFSKEVVLVDATYALHCDQLTYHTEKKEAYFQGATKIIYEDNTLLTEQEGSYLPSTHHLVMHNGSWHHQDTVLKADRLEMVDKTNCVAEGNVSLDAKAQAAVIVGERATYSEKEKEKRTEITGQPLLTKVVNNETMYLRADRFLSVEKNSTENGSEQEVHALGQVKLYQENLQGVADGAVYNSKSNTIYLQNKPIVWCAGYQITGEDMYLVIEEEQEKIQLFVNKDLFMVSADPVDNYNQIKGQKMVAYFKAGAIERMSIDGNGESLYFVLGEKNELIGMNHIKCHNMEISMKDNTLEEMKCTPQPIGAFYPVALLTKEQMKLTNFAWYADQWPTKETIVKPTVKAPDSQEIAVKK</sequence>
<evidence type="ECO:0000259" key="4">
    <source>
        <dbReference type="Pfam" id="PF13100"/>
    </source>
</evidence>
<dbReference type="GO" id="GO:0009279">
    <property type="term" value="C:cell outer membrane"/>
    <property type="evidence" value="ECO:0007669"/>
    <property type="project" value="TreeGrafter"/>
</dbReference>
<organism evidence="5 6">
    <name type="scientific">Candidatus Cardinium hertigii</name>
    <dbReference type="NCBI Taxonomy" id="247481"/>
    <lineage>
        <taxon>Bacteria</taxon>
        <taxon>Pseudomonadati</taxon>
        <taxon>Bacteroidota</taxon>
        <taxon>Cytophagia</taxon>
        <taxon>Cytophagales</taxon>
        <taxon>Amoebophilaceae</taxon>
        <taxon>Candidatus Cardinium</taxon>
    </lineage>
</organism>
<dbReference type="Gene3D" id="2.60.450.10">
    <property type="entry name" value="Lipopolysaccharide (LPS) transport protein A like domain"/>
    <property type="match status" value="2"/>
</dbReference>
<keyword evidence="2" id="KW-0812">Transmembrane</keyword>
<evidence type="ECO:0000313" key="6">
    <source>
        <dbReference type="Proteomes" id="UP000245872"/>
    </source>
</evidence>
<evidence type="ECO:0000259" key="3">
    <source>
        <dbReference type="Pfam" id="PF03968"/>
    </source>
</evidence>
<dbReference type="PANTHER" id="PTHR30189:SF1">
    <property type="entry name" value="LPS-ASSEMBLY PROTEIN LPTD"/>
    <property type="match status" value="1"/>
</dbReference>
<dbReference type="GO" id="GO:1990351">
    <property type="term" value="C:transporter complex"/>
    <property type="evidence" value="ECO:0007669"/>
    <property type="project" value="TreeGrafter"/>
</dbReference>
<gene>
    <name evidence="5" type="primary">lptD_1</name>
    <name evidence="5" type="ORF">DK880_00097</name>
</gene>
<evidence type="ECO:0000256" key="2">
    <source>
        <dbReference type="SAM" id="Phobius"/>
    </source>
</evidence>
<reference evidence="5 6" key="1">
    <citation type="submission" date="2018-05" db="EMBL/GenBank/DDBJ databases">
        <title>Candidatus Cardinium hertigii Genome Assembly.</title>
        <authorList>
            <person name="Showmaker K.C."/>
            <person name="Walden K.O."/>
            <person name="Fields C.J."/>
            <person name="Lambert K.N."/>
            <person name="Hudson M.E."/>
        </authorList>
    </citation>
    <scope>NUCLEOTIDE SEQUENCE [LARGE SCALE GENOMIC DNA]</scope>
    <source>
        <strain evidence="6">cHgTN10</strain>
    </source>
</reference>
<dbReference type="InterPro" id="IPR050218">
    <property type="entry name" value="LptD"/>
</dbReference>
<protein>
    <submittedName>
        <fullName evidence="5">LPS-assembly protein LptD</fullName>
    </submittedName>
</protein>
<evidence type="ECO:0000256" key="1">
    <source>
        <dbReference type="ARBA" id="ARBA00023237"/>
    </source>
</evidence>